<dbReference type="AlphaFoldDB" id="A0A4R6XSV3"/>
<dbReference type="RefSeq" id="WP_099018336.1">
    <property type="nucleotide sequence ID" value="NZ_NIHB01000001.1"/>
</dbReference>
<accession>A0A4R6XSV3</accession>
<dbReference type="InterPro" id="IPR029045">
    <property type="entry name" value="ClpP/crotonase-like_dom_sf"/>
</dbReference>
<dbReference type="OrthoDB" id="8640486at2"/>
<dbReference type="PANTHER" id="PTHR11941:SF54">
    <property type="entry name" value="ENOYL-COA HYDRATASE, MITOCHONDRIAL"/>
    <property type="match status" value="1"/>
</dbReference>
<dbReference type="Pfam" id="PF00378">
    <property type="entry name" value="ECH_1"/>
    <property type="match status" value="1"/>
</dbReference>
<evidence type="ECO:0000313" key="3">
    <source>
        <dbReference type="Proteomes" id="UP000295724"/>
    </source>
</evidence>
<protein>
    <submittedName>
        <fullName evidence="2">Enoyl-CoA hydratase</fullName>
    </submittedName>
</protein>
<comment type="caution">
    <text evidence="2">The sequence shown here is derived from an EMBL/GenBank/DDBJ whole genome shotgun (WGS) entry which is preliminary data.</text>
</comment>
<proteinExistence type="inferred from homology"/>
<comment type="similarity">
    <text evidence="1">Belongs to the enoyl-CoA hydratase/isomerase family.</text>
</comment>
<dbReference type="SUPFAM" id="SSF52096">
    <property type="entry name" value="ClpP/crotonase"/>
    <property type="match status" value="1"/>
</dbReference>
<reference evidence="2 3" key="1">
    <citation type="submission" date="2019-03" db="EMBL/GenBank/DDBJ databases">
        <title>Genomic Encyclopedia of Type Strains, Phase IV (KMG-IV): sequencing the most valuable type-strain genomes for metagenomic binning, comparative biology and taxonomic classification.</title>
        <authorList>
            <person name="Goeker M."/>
        </authorList>
    </citation>
    <scope>NUCLEOTIDE SEQUENCE [LARGE SCALE GENOMIC DNA]</scope>
    <source>
        <strain evidence="2 3">DSM 25488</strain>
    </source>
</reference>
<name>A0A4R6XSV3_9GAMM</name>
<dbReference type="GO" id="GO:0003824">
    <property type="term" value="F:catalytic activity"/>
    <property type="evidence" value="ECO:0007669"/>
    <property type="project" value="UniProtKB-ARBA"/>
</dbReference>
<evidence type="ECO:0000256" key="1">
    <source>
        <dbReference type="ARBA" id="ARBA00005254"/>
    </source>
</evidence>
<dbReference type="NCBIfam" id="NF004858">
    <property type="entry name" value="PRK06213.1"/>
    <property type="match status" value="1"/>
</dbReference>
<evidence type="ECO:0000313" key="2">
    <source>
        <dbReference type="EMBL" id="TDR20493.1"/>
    </source>
</evidence>
<gene>
    <name evidence="2" type="ORF">C8D91_1467</name>
</gene>
<dbReference type="GO" id="GO:0006635">
    <property type="term" value="P:fatty acid beta-oxidation"/>
    <property type="evidence" value="ECO:0007669"/>
    <property type="project" value="TreeGrafter"/>
</dbReference>
<keyword evidence="3" id="KW-1185">Reference proteome</keyword>
<dbReference type="Proteomes" id="UP000295724">
    <property type="component" value="Unassembled WGS sequence"/>
</dbReference>
<dbReference type="PANTHER" id="PTHR11941">
    <property type="entry name" value="ENOYL-COA HYDRATASE-RELATED"/>
    <property type="match status" value="1"/>
</dbReference>
<dbReference type="EMBL" id="SNZB01000003">
    <property type="protein sequence ID" value="TDR20493.1"/>
    <property type="molecule type" value="Genomic_DNA"/>
</dbReference>
<dbReference type="Gene3D" id="3.90.226.10">
    <property type="entry name" value="2-enoyl-CoA Hydratase, Chain A, domain 1"/>
    <property type="match status" value="1"/>
</dbReference>
<dbReference type="InterPro" id="IPR001753">
    <property type="entry name" value="Enoyl-CoA_hydra/iso"/>
</dbReference>
<dbReference type="CDD" id="cd06558">
    <property type="entry name" value="crotonase-like"/>
    <property type="match status" value="1"/>
</dbReference>
<sequence>MEKLVNFQIDNNIAWIMMDDGQKNVISPAMIAQLNQALDKAEKAGAVVVLTGRQDVFSAGFDLKVFKSSASETLKMLMGGFTLSRRLLAFPTPVIIACNGHAIAMGSFLLLSGDYRIGVEGDFKIVANEVQIGLTMPFSAMEICRQRLNPSHYDRAVLLSECFHPQTAIGAGFLDQVVAKEDLNATVLLCAKQYATLHAKAHKASKLRTRRKMLRTLGWAIHKDRFDFIKQGILRAIKKK</sequence>
<organism evidence="2 3">
    <name type="scientific">Marinicella litoralis</name>
    <dbReference type="NCBI Taxonomy" id="644220"/>
    <lineage>
        <taxon>Bacteria</taxon>
        <taxon>Pseudomonadati</taxon>
        <taxon>Pseudomonadota</taxon>
        <taxon>Gammaproteobacteria</taxon>
        <taxon>Lysobacterales</taxon>
        <taxon>Marinicellaceae</taxon>
        <taxon>Marinicella</taxon>
    </lineage>
</organism>